<dbReference type="Gene3D" id="3.60.110.10">
    <property type="entry name" value="Carbon-nitrogen hydrolase"/>
    <property type="match status" value="1"/>
</dbReference>
<evidence type="ECO:0000313" key="3">
    <source>
        <dbReference type="Proteomes" id="UP000232122"/>
    </source>
</evidence>
<name>A0A2N0B4W7_9LEPT</name>
<dbReference type="Proteomes" id="UP000232122">
    <property type="component" value="Unassembled WGS sequence"/>
</dbReference>
<dbReference type="OrthoDB" id="337992at2"/>
<reference evidence="1 3" key="2">
    <citation type="journal article" date="2018" name="Microb. Genom.">
        <title>Deciphering the unexplored Leptospira diversity from soils uncovers genomic evolution to virulence.</title>
        <authorList>
            <person name="Thibeaux R."/>
            <person name="Iraola G."/>
            <person name="Ferres I."/>
            <person name="Bierque E."/>
            <person name="Girault D."/>
            <person name="Soupe-Gilbert M.E."/>
            <person name="Picardeau M."/>
            <person name="Goarant C."/>
        </authorList>
    </citation>
    <scope>NUCLEOTIDE SEQUENCE [LARGE SCALE GENOMIC DNA]</scope>
    <source>
        <strain evidence="1 3">ATI7-C-A5</strain>
    </source>
</reference>
<evidence type="ECO:0000313" key="2">
    <source>
        <dbReference type="EMBL" id="PJZ91595.1"/>
    </source>
</evidence>
<dbReference type="EMBL" id="NPEF02000009">
    <property type="protein sequence ID" value="MDV6235680.1"/>
    <property type="molecule type" value="Genomic_DNA"/>
</dbReference>
<accession>A0A2N0B4W7</accession>
<dbReference type="InterPro" id="IPR036526">
    <property type="entry name" value="C-N_Hydrolase_sf"/>
</dbReference>
<sequence length="239" mass="26363">MASVKVTLFQKNLNRPIGEDLKGKLNKEKSDFLLLPEYFPFYESEANAEQATDKSKLYVDELLQISEYYKGVIIGGSIFRKDDAGMPRISIPIIQGIVVADWYDKQNPAPSENGVVPGDGERIFIMGGLRFGIAAGKEIGDSKRFEELKSQNVNLLFHCDFTREKESTHAQDLERYAKLSAQYGIFIARAGGFGSVLGESGIGRSLLSTASGVNWKVAEAEKQKEVLKTVTVNGVNGLF</sequence>
<dbReference type="GO" id="GO:0016787">
    <property type="term" value="F:hydrolase activity"/>
    <property type="evidence" value="ECO:0007669"/>
    <property type="project" value="UniProtKB-KW"/>
</dbReference>
<dbReference type="AlphaFoldDB" id="A0A2N0B4W7"/>
<keyword evidence="2" id="KW-0378">Hydrolase</keyword>
<keyword evidence="3" id="KW-1185">Reference proteome</keyword>
<accession>A0A2N0BJI3</accession>
<dbReference type="EMBL" id="NPEF01000247">
    <property type="protein sequence ID" value="PJZ91595.1"/>
    <property type="molecule type" value="Genomic_DNA"/>
</dbReference>
<organism evidence="2">
    <name type="scientific">Leptospira ellisii</name>
    <dbReference type="NCBI Taxonomy" id="2023197"/>
    <lineage>
        <taxon>Bacteria</taxon>
        <taxon>Pseudomonadati</taxon>
        <taxon>Spirochaetota</taxon>
        <taxon>Spirochaetia</taxon>
        <taxon>Leptospirales</taxon>
        <taxon>Leptospiraceae</taxon>
        <taxon>Leptospira</taxon>
    </lineage>
</organism>
<comment type="caution">
    <text evidence="2">The sequence shown here is derived from an EMBL/GenBank/DDBJ whole genome shotgun (WGS) entry which is preliminary data.</text>
</comment>
<reference evidence="1" key="3">
    <citation type="submission" date="2023-10" db="EMBL/GenBank/DDBJ databases">
        <authorList>
            <person name="Picardeau M."/>
            <person name="Thibeaux R."/>
        </authorList>
    </citation>
    <scope>NUCLEOTIDE SEQUENCE</scope>
    <source>
        <strain evidence="1">ATI7-C-A5</strain>
    </source>
</reference>
<dbReference type="RefSeq" id="WP_100747279.1">
    <property type="nucleotide sequence ID" value="NZ_NPEF02000009.1"/>
</dbReference>
<protein>
    <submittedName>
        <fullName evidence="2">Amidohydrolase</fullName>
    </submittedName>
</protein>
<dbReference type="SUPFAM" id="SSF56317">
    <property type="entry name" value="Carbon-nitrogen hydrolase"/>
    <property type="match status" value="1"/>
</dbReference>
<proteinExistence type="predicted"/>
<gene>
    <name evidence="1" type="ORF">CH379_008585</name>
    <name evidence="2" type="ORF">CH379_17740</name>
</gene>
<evidence type="ECO:0000313" key="1">
    <source>
        <dbReference type="EMBL" id="MDV6235680.1"/>
    </source>
</evidence>
<reference evidence="2" key="1">
    <citation type="submission" date="2017-07" db="EMBL/GenBank/DDBJ databases">
        <title>Leptospira spp. isolated from tropical soils.</title>
        <authorList>
            <person name="Thibeaux R."/>
            <person name="Iraola G."/>
            <person name="Ferres I."/>
            <person name="Bierque E."/>
            <person name="Girault D."/>
            <person name="Soupe-Gilbert M.-E."/>
            <person name="Picardeau M."/>
            <person name="Goarant C."/>
        </authorList>
    </citation>
    <scope>NUCLEOTIDE SEQUENCE [LARGE SCALE GENOMIC DNA]</scope>
    <source>
        <strain evidence="2">ATI7-C-A5</strain>
    </source>
</reference>